<dbReference type="InterPro" id="IPR000157">
    <property type="entry name" value="TIR_dom"/>
</dbReference>
<keyword evidence="4" id="KW-0472">Membrane</keyword>
<dbReference type="PROSITE" id="PS50294">
    <property type="entry name" value="WD_REPEATS_REGION"/>
    <property type="match status" value="5"/>
</dbReference>
<feature type="repeat" description="WD" evidence="3">
    <location>
        <begin position="428"/>
        <end position="469"/>
    </location>
</feature>
<evidence type="ECO:0000259" key="5">
    <source>
        <dbReference type="PROSITE" id="PS50104"/>
    </source>
</evidence>
<dbReference type="PROSITE" id="PS50104">
    <property type="entry name" value="TIR"/>
    <property type="match status" value="1"/>
</dbReference>
<dbReference type="InterPro" id="IPR020472">
    <property type="entry name" value="WD40_PAC1"/>
</dbReference>
<feature type="repeat" description="WD" evidence="3">
    <location>
        <begin position="514"/>
        <end position="555"/>
    </location>
</feature>
<keyword evidence="4" id="KW-1133">Transmembrane helix</keyword>
<keyword evidence="7" id="KW-1185">Reference proteome</keyword>
<evidence type="ECO:0000313" key="7">
    <source>
        <dbReference type="Proteomes" id="UP000001208"/>
    </source>
</evidence>
<dbReference type="SUPFAM" id="SSF50998">
    <property type="entry name" value="Quinoprotein alcohol dehydrogenase-like"/>
    <property type="match status" value="1"/>
</dbReference>
<dbReference type="PRINTS" id="PR00320">
    <property type="entry name" value="GPROTEINBRPT"/>
</dbReference>
<dbReference type="InterPro" id="IPR011047">
    <property type="entry name" value="Quinoprotein_ADH-like_sf"/>
</dbReference>
<reference evidence="6 7" key="1">
    <citation type="submission" date="2008-06" db="EMBL/GenBank/DDBJ databases">
        <title>Complete sequence of Chloroherpeton thalassium ATCC 35110.</title>
        <authorList>
            <consortium name="US DOE Joint Genome Institute"/>
            <person name="Lucas S."/>
            <person name="Copeland A."/>
            <person name="Lapidus A."/>
            <person name="Glavina del Rio T."/>
            <person name="Dalin E."/>
            <person name="Tice H."/>
            <person name="Bruce D."/>
            <person name="Goodwin L."/>
            <person name="Pitluck S."/>
            <person name="Schmutz J."/>
            <person name="Larimer F."/>
            <person name="Land M."/>
            <person name="Hauser L."/>
            <person name="Kyrpides N."/>
            <person name="Mikhailova N."/>
            <person name="Liu Z."/>
            <person name="Li T."/>
            <person name="Zhao F."/>
            <person name="Overmann J."/>
            <person name="Bryant D.A."/>
            <person name="Richardson P."/>
        </authorList>
    </citation>
    <scope>NUCLEOTIDE SEQUENCE [LARGE SCALE GENOMIC DNA]</scope>
    <source>
        <strain evidence="7">ATCC 35110 / GB-78</strain>
    </source>
</reference>
<dbReference type="RefSeq" id="WP_012500750.1">
    <property type="nucleotide sequence ID" value="NC_011026.1"/>
</dbReference>
<evidence type="ECO:0000256" key="1">
    <source>
        <dbReference type="ARBA" id="ARBA00022574"/>
    </source>
</evidence>
<feature type="transmembrane region" description="Helical" evidence="4">
    <location>
        <begin position="181"/>
        <end position="202"/>
    </location>
</feature>
<dbReference type="SMART" id="SM00320">
    <property type="entry name" value="WD40"/>
    <property type="match status" value="7"/>
</dbReference>
<keyword evidence="2" id="KW-0677">Repeat</keyword>
<dbReference type="InterPro" id="IPR001680">
    <property type="entry name" value="WD40_rpt"/>
</dbReference>
<evidence type="ECO:0000256" key="2">
    <source>
        <dbReference type="ARBA" id="ARBA00022737"/>
    </source>
</evidence>
<keyword evidence="1 3" id="KW-0853">WD repeat</keyword>
<dbReference type="STRING" id="517418.Ctha_2216"/>
<dbReference type="eggNOG" id="COG2319">
    <property type="taxonomic scope" value="Bacteria"/>
</dbReference>
<dbReference type="InterPro" id="IPR015943">
    <property type="entry name" value="WD40/YVTN_repeat-like_dom_sf"/>
</dbReference>
<dbReference type="Pfam" id="PF13676">
    <property type="entry name" value="TIR_2"/>
    <property type="match status" value="1"/>
</dbReference>
<name>B3QW13_CHLT3</name>
<dbReference type="InterPro" id="IPR050349">
    <property type="entry name" value="WD_LIS1/nudF_dynein_reg"/>
</dbReference>
<dbReference type="HOGENOM" id="CLU_382973_0_0_10"/>
<keyword evidence="4" id="KW-0812">Transmembrane</keyword>
<dbReference type="Gene3D" id="3.40.50.10140">
    <property type="entry name" value="Toll/interleukin-1 receptor homology (TIR) domain"/>
    <property type="match status" value="1"/>
</dbReference>
<feature type="repeat" description="WD" evidence="3">
    <location>
        <begin position="643"/>
        <end position="674"/>
    </location>
</feature>
<sequence>MNLTVSAHDTVHDKKPKQSFASRVFGYDIFLSFALGPPPRGTQSYTANLAHRLQERNFSVFFSEKEAPPGEHLDSTLQKALLRSKTLVVIANRGTLEAPRWVRKEVEEFRKNHPKRPIIIINIGNALQQLSDIAAPWLQYKDKIWLDETEQAAIEGIASDEVVERLATAPTRVKSNVRWRWLMGGIIAILVALGISLGLSAINSHNNYEQRLQEEKKVTALRLTDKARNMISGNQNTNEELVLFQLLAAHSIYPSVATEAGLVSGLLQLQDWQKILMAGSEVYSVTYSPDGNQIFSGSCDGLLPISLHIWDAKTGQSMEQFPLDNKNGYSDKALSSPYTGHAAGLEKIALMVDELVKQLKIAFEVADAVTSGRQDILGRLDSMGVSSKEQIAKAVKALQIMKAQGLIDEELQKSLDIKAIEGGMNEYIKSLKYGISSLVFSPDGSKIVSGSRNGVLRLWNSKTGEGIGDPLKTRQGEIHYVAFSPDGDCIVSGHSDGTLRLWNITTGESIAEPLKGHKFGVTCAAFSPDGDRVVSGSFDWTLRLWNAKTGEAINDFSKDIKHSVGSVVFSPDGSMIATGGLDSTLRLCNAETGKSIGLPMYGHKEGINCLAFSPDGSRLVSGGQDSTLRLWDVKTGQGIGPPLSGHHAGVKCVAFSPDGNWVASGSSDGTIRLWPAASKVLYDELAKKLSRNMSHREWNEWISSEIPYMKLIPDLSVPPDEP</sequence>
<organism evidence="6 7">
    <name type="scientific">Chloroherpeton thalassium (strain ATCC 35110 / GB-78)</name>
    <dbReference type="NCBI Taxonomy" id="517418"/>
    <lineage>
        <taxon>Bacteria</taxon>
        <taxon>Pseudomonadati</taxon>
        <taxon>Chlorobiota</taxon>
        <taxon>Chlorobiia</taxon>
        <taxon>Chlorobiales</taxon>
        <taxon>Chloroherpetonaceae</taxon>
        <taxon>Chloroherpeton</taxon>
    </lineage>
</organism>
<accession>B3QW13</accession>
<evidence type="ECO:0000256" key="3">
    <source>
        <dbReference type="PROSITE-ProRule" id="PRU00221"/>
    </source>
</evidence>
<dbReference type="PROSITE" id="PS50082">
    <property type="entry name" value="WD_REPEATS_2"/>
    <property type="match status" value="5"/>
</dbReference>
<evidence type="ECO:0000256" key="4">
    <source>
        <dbReference type="SAM" id="Phobius"/>
    </source>
</evidence>
<feature type="domain" description="TIR" evidence="5">
    <location>
        <begin position="25"/>
        <end position="152"/>
    </location>
</feature>
<dbReference type="SUPFAM" id="SSF52200">
    <property type="entry name" value="Toll/Interleukin receptor TIR domain"/>
    <property type="match status" value="1"/>
</dbReference>
<feature type="repeat" description="WD" evidence="3">
    <location>
        <begin position="471"/>
        <end position="512"/>
    </location>
</feature>
<dbReference type="AlphaFoldDB" id="B3QW13"/>
<dbReference type="Pfam" id="PF00400">
    <property type="entry name" value="WD40"/>
    <property type="match status" value="7"/>
</dbReference>
<dbReference type="InterPro" id="IPR019775">
    <property type="entry name" value="WD40_repeat_CS"/>
</dbReference>
<dbReference type="InterPro" id="IPR035897">
    <property type="entry name" value="Toll_tir_struct_dom_sf"/>
</dbReference>
<gene>
    <name evidence="6" type="ordered locus">Ctha_2216</name>
</gene>
<evidence type="ECO:0000313" key="6">
    <source>
        <dbReference type="EMBL" id="ACF14667.1"/>
    </source>
</evidence>
<dbReference type="CDD" id="cd00200">
    <property type="entry name" value="WD40"/>
    <property type="match status" value="1"/>
</dbReference>
<proteinExistence type="predicted"/>
<dbReference type="GO" id="GO:0007165">
    <property type="term" value="P:signal transduction"/>
    <property type="evidence" value="ECO:0007669"/>
    <property type="project" value="InterPro"/>
</dbReference>
<dbReference type="PANTHER" id="PTHR44129">
    <property type="entry name" value="WD REPEAT-CONTAINING PROTEIN POP1"/>
    <property type="match status" value="1"/>
</dbReference>
<dbReference type="KEGG" id="cts:Ctha_2216"/>
<feature type="repeat" description="WD" evidence="3">
    <location>
        <begin position="600"/>
        <end position="641"/>
    </location>
</feature>
<dbReference type="Gene3D" id="2.130.10.10">
    <property type="entry name" value="YVTN repeat-like/Quinoprotein amine dehydrogenase"/>
    <property type="match status" value="3"/>
</dbReference>
<dbReference type="Proteomes" id="UP000001208">
    <property type="component" value="Chromosome"/>
</dbReference>
<dbReference type="PROSITE" id="PS00678">
    <property type="entry name" value="WD_REPEATS_1"/>
    <property type="match status" value="4"/>
</dbReference>
<dbReference type="EMBL" id="CP001100">
    <property type="protein sequence ID" value="ACF14667.1"/>
    <property type="molecule type" value="Genomic_DNA"/>
</dbReference>
<protein>
    <submittedName>
        <fullName evidence="6">WD-40 repeat protein</fullName>
    </submittedName>
</protein>